<gene>
    <name evidence="2" type="ORF">NKR23_g9701</name>
</gene>
<keyword evidence="1" id="KW-0812">Transmembrane</keyword>
<dbReference type="AlphaFoldDB" id="A0AA38RF38"/>
<sequence>MPSETFQQRMAAKFRDLEDPAERAAFDERMRQLQQSSRLSIAPFVRIPAAAAISFSVGMALGLAQGSKMAGLRFRAEHAHKLPTSTTGWYLYHKSKNYHVAYGGIKEGLKMGCKVSFWTTAMFTIENMFDVYRGSADFVNTVLACVTVAGGFSLWNRFSLVMAARTTKTALAVGLVYGGLQDIAGIARGRHIGYVDYLRRRFRGESGTDSTTASTFSQ</sequence>
<feature type="transmembrane region" description="Helical" evidence="1">
    <location>
        <begin position="39"/>
        <end position="64"/>
    </location>
</feature>
<protein>
    <submittedName>
        <fullName evidence="2">Uncharacterized protein</fullName>
    </submittedName>
</protein>
<keyword evidence="1" id="KW-1133">Transmembrane helix</keyword>
<accession>A0AA38RF38</accession>
<name>A0AA38RF38_9PEZI</name>
<organism evidence="2 3">
    <name type="scientific">Pleurostoma richardsiae</name>
    <dbReference type="NCBI Taxonomy" id="41990"/>
    <lineage>
        <taxon>Eukaryota</taxon>
        <taxon>Fungi</taxon>
        <taxon>Dikarya</taxon>
        <taxon>Ascomycota</taxon>
        <taxon>Pezizomycotina</taxon>
        <taxon>Sordariomycetes</taxon>
        <taxon>Sordariomycetidae</taxon>
        <taxon>Calosphaeriales</taxon>
        <taxon>Pleurostomataceae</taxon>
        <taxon>Pleurostoma</taxon>
    </lineage>
</organism>
<dbReference type="Proteomes" id="UP001174694">
    <property type="component" value="Unassembled WGS sequence"/>
</dbReference>
<evidence type="ECO:0000313" key="3">
    <source>
        <dbReference type="Proteomes" id="UP001174694"/>
    </source>
</evidence>
<comment type="caution">
    <text evidence="2">The sequence shown here is derived from an EMBL/GenBank/DDBJ whole genome shotgun (WGS) entry which is preliminary data.</text>
</comment>
<evidence type="ECO:0000313" key="2">
    <source>
        <dbReference type="EMBL" id="KAJ9136635.1"/>
    </source>
</evidence>
<proteinExistence type="predicted"/>
<feature type="transmembrane region" description="Helical" evidence="1">
    <location>
        <begin position="138"/>
        <end position="155"/>
    </location>
</feature>
<evidence type="ECO:0000256" key="1">
    <source>
        <dbReference type="SAM" id="Phobius"/>
    </source>
</evidence>
<dbReference type="EMBL" id="JANBVO010000039">
    <property type="protein sequence ID" value="KAJ9136635.1"/>
    <property type="molecule type" value="Genomic_DNA"/>
</dbReference>
<keyword evidence="3" id="KW-1185">Reference proteome</keyword>
<keyword evidence="1" id="KW-0472">Membrane</keyword>
<dbReference type="PANTHER" id="PTHR37852">
    <property type="entry name" value="YALI0B21208P"/>
    <property type="match status" value="1"/>
</dbReference>
<reference evidence="2" key="1">
    <citation type="submission" date="2022-07" db="EMBL/GenBank/DDBJ databases">
        <title>Fungi with potential for degradation of polypropylene.</title>
        <authorList>
            <person name="Gostincar C."/>
        </authorList>
    </citation>
    <scope>NUCLEOTIDE SEQUENCE</scope>
    <source>
        <strain evidence="2">EXF-13308</strain>
    </source>
</reference>
<dbReference type="PANTHER" id="PTHR37852:SF1">
    <property type="entry name" value="HIG1 DOMAIN-CONTAINING PROTEIN"/>
    <property type="match status" value="1"/>
</dbReference>